<dbReference type="Gene3D" id="3.30.360.10">
    <property type="entry name" value="Dihydrodipicolinate Reductase, domain 2"/>
    <property type="match status" value="1"/>
</dbReference>
<keyword evidence="6" id="KW-1185">Reference proteome</keyword>
<dbReference type="Gene3D" id="3.40.50.720">
    <property type="entry name" value="NAD(P)-binding Rossmann-like Domain"/>
    <property type="match status" value="1"/>
</dbReference>
<comment type="similarity">
    <text evidence="1">Belongs to the Gfo/Idh/MocA family.</text>
</comment>
<dbReference type="AlphaFoldDB" id="A0A4S3LYU2"/>
<dbReference type="GO" id="GO:0016491">
    <property type="term" value="F:oxidoreductase activity"/>
    <property type="evidence" value="ECO:0007669"/>
    <property type="project" value="UniProtKB-KW"/>
</dbReference>
<evidence type="ECO:0000313" key="6">
    <source>
        <dbReference type="Proteomes" id="UP000305939"/>
    </source>
</evidence>
<protein>
    <submittedName>
        <fullName evidence="5">Gfo/Idh/MocA family oxidoreductase</fullName>
    </submittedName>
</protein>
<evidence type="ECO:0000256" key="2">
    <source>
        <dbReference type="ARBA" id="ARBA00023002"/>
    </source>
</evidence>
<dbReference type="GO" id="GO:0000166">
    <property type="term" value="F:nucleotide binding"/>
    <property type="evidence" value="ECO:0007669"/>
    <property type="project" value="InterPro"/>
</dbReference>
<dbReference type="Pfam" id="PF01408">
    <property type="entry name" value="GFO_IDH_MocA"/>
    <property type="match status" value="1"/>
</dbReference>
<dbReference type="InterPro" id="IPR036291">
    <property type="entry name" value="NAD(P)-bd_dom_sf"/>
</dbReference>
<keyword evidence="2" id="KW-0560">Oxidoreductase</keyword>
<feature type="domain" description="GFO/IDH/MocA-like oxidoreductase" evidence="4">
    <location>
        <begin position="135"/>
        <end position="250"/>
    </location>
</feature>
<dbReference type="SUPFAM" id="SSF51735">
    <property type="entry name" value="NAD(P)-binding Rossmann-fold domains"/>
    <property type="match status" value="1"/>
</dbReference>
<dbReference type="InterPro" id="IPR000683">
    <property type="entry name" value="Gfo/Idh/MocA-like_OxRdtase_N"/>
</dbReference>
<dbReference type="PANTHER" id="PTHR22604">
    <property type="entry name" value="OXIDOREDUCTASES"/>
    <property type="match status" value="1"/>
</dbReference>
<dbReference type="OrthoDB" id="9815825at2"/>
<gene>
    <name evidence="5" type="ORF">E7Z59_11705</name>
</gene>
<accession>A0A4S3LYU2</accession>
<dbReference type="InterPro" id="IPR055170">
    <property type="entry name" value="GFO_IDH_MocA-like_dom"/>
</dbReference>
<dbReference type="EMBL" id="SSMC01000003">
    <property type="protein sequence ID" value="THD66465.1"/>
    <property type="molecule type" value="Genomic_DNA"/>
</dbReference>
<dbReference type="SUPFAM" id="SSF55347">
    <property type="entry name" value="Glyceraldehyde-3-phosphate dehydrogenase-like, C-terminal domain"/>
    <property type="match status" value="1"/>
</dbReference>
<name>A0A4S3LYU2_9FLAO</name>
<sequence>MEKYSEKIRWGIVGLGKIARKFAEDLALHDDAELVAVASNSEERGRDFSDEFQVRHVFDSYEALFACDEVDVIYIANVHTQHAATAILAMDHGKHVLCEKPAGMNAQEVQEMIRASRENRVFFMEALWSRFNPSIRKIKDLIDEGALGRLRYIHADFCFYALDRDVEGRLLNPELGGGSLLDIGIYPVFLAYLLLGAPDEIDARSKFFHTGAEVQTSMLFNYPNAQAVLHSSLANTAKMEARISGEKGEIYIHPRWHEASGFTIVKEEEEEKTDLPVTGKGYYHEIEEVHQGIRRGVLESELWSQQDSLQLIRLLDKIREHCGITFPF</sequence>
<evidence type="ECO:0000313" key="5">
    <source>
        <dbReference type="EMBL" id="THD66465.1"/>
    </source>
</evidence>
<organism evidence="5 6">
    <name type="scientific">Robertkochia marina</name>
    <dbReference type="NCBI Taxonomy" id="1227945"/>
    <lineage>
        <taxon>Bacteria</taxon>
        <taxon>Pseudomonadati</taxon>
        <taxon>Bacteroidota</taxon>
        <taxon>Flavobacteriia</taxon>
        <taxon>Flavobacteriales</taxon>
        <taxon>Flavobacteriaceae</taxon>
        <taxon>Robertkochia</taxon>
    </lineage>
</organism>
<dbReference type="PANTHER" id="PTHR22604:SF105">
    <property type="entry name" value="TRANS-1,2-DIHYDROBENZENE-1,2-DIOL DEHYDROGENASE"/>
    <property type="match status" value="1"/>
</dbReference>
<evidence type="ECO:0000256" key="1">
    <source>
        <dbReference type="ARBA" id="ARBA00010928"/>
    </source>
</evidence>
<reference evidence="5 6" key="1">
    <citation type="submission" date="2019-04" db="EMBL/GenBank/DDBJ databases">
        <title>Draft genome sequence of Robertkochia marina CC-AMO-30D.</title>
        <authorList>
            <person name="Hameed A."/>
            <person name="Lin S.-Y."/>
            <person name="Shahina M."/>
            <person name="Lai W.-A."/>
            <person name="Young C.-C."/>
        </authorList>
    </citation>
    <scope>NUCLEOTIDE SEQUENCE [LARGE SCALE GENOMIC DNA]</scope>
    <source>
        <strain evidence="5 6">CC-AMO-30D</strain>
    </source>
</reference>
<dbReference type="RefSeq" id="WP_136336536.1">
    <property type="nucleotide sequence ID" value="NZ_QXMP01000006.1"/>
</dbReference>
<dbReference type="Proteomes" id="UP000305939">
    <property type="component" value="Unassembled WGS sequence"/>
</dbReference>
<evidence type="ECO:0000259" key="4">
    <source>
        <dbReference type="Pfam" id="PF22725"/>
    </source>
</evidence>
<evidence type="ECO:0000259" key="3">
    <source>
        <dbReference type="Pfam" id="PF01408"/>
    </source>
</evidence>
<comment type="caution">
    <text evidence="5">The sequence shown here is derived from an EMBL/GenBank/DDBJ whole genome shotgun (WGS) entry which is preliminary data.</text>
</comment>
<dbReference type="InterPro" id="IPR050984">
    <property type="entry name" value="Gfo/Idh/MocA_domain"/>
</dbReference>
<dbReference type="Pfam" id="PF22725">
    <property type="entry name" value="GFO_IDH_MocA_C3"/>
    <property type="match status" value="1"/>
</dbReference>
<feature type="domain" description="Gfo/Idh/MocA-like oxidoreductase N-terminal" evidence="3">
    <location>
        <begin position="8"/>
        <end position="124"/>
    </location>
</feature>
<proteinExistence type="inferred from homology"/>